<protein>
    <submittedName>
        <fullName evidence="4">Poly-gamma-glutamate biosynthesis (Capsule formation)</fullName>
    </submittedName>
</protein>
<dbReference type="InterPro" id="IPR019079">
    <property type="entry name" value="Capsule_synth_CapA"/>
</dbReference>
<dbReference type="PANTHER" id="PTHR33393">
    <property type="entry name" value="POLYGLUTAMINE SYNTHESIS ACCESSORY PROTEIN RV0574C-RELATED"/>
    <property type="match status" value="1"/>
</dbReference>
<feature type="compositionally biased region" description="Polar residues" evidence="2">
    <location>
        <begin position="60"/>
        <end position="72"/>
    </location>
</feature>
<dbReference type="SUPFAM" id="SSF56300">
    <property type="entry name" value="Metallo-dependent phosphatases"/>
    <property type="match status" value="1"/>
</dbReference>
<comment type="similarity">
    <text evidence="1">Belongs to the CapA family.</text>
</comment>
<organism evidence="4 5">
    <name type="scientific">Agathobacter rectalis</name>
    <dbReference type="NCBI Taxonomy" id="39491"/>
    <lineage>
        <taxon>Bacteria</taxon>
        <taxon>Bacillati</taxon>
        <taxon>Bacillota</taxon>
        <taxon>Clostridia</taxon>
        <taxon>Lachnospirales</taxon>
        <taxon>Lachnospiraceae</taxon>
        <taxon>Agathobacter</taxon>
    </lineage>
</organism>
<evidence type="ECO:0000259" key="3">
    <source>
        <dbReference type="SMART" id="SM00854"/>
    </source>
</evidence>
<dbReference type="RefSeq" id="WP_055062262.1">
    <property type="nucleotide sequence ID" value="NZ_CVRQ01000025.1"/>
</dbReference>
<accession>A0A0M6WR21</accession>
<dbReference type="InterPro" id="IPR029052">
    <property type="entry name" value="Metallo-depent_PP-like"/>
</dbReference>
<reference evidence="5" key="1">
    <citation type="submission" date="2015-05" db="EMBL/GenBank/DDBJ databases">
        <authorList>
            <consortium name="Pathogen Informatics"/>
        </authorList>
    </citation>
    <scope>NUCLEOTIDE SEQUENCE [LARGE SCALE GENOMIC DNA]</scope>
    <source>
        <strain evidence="5">T1-815</strain>
    </source>
</reference>
<dbReference type="Gene3D" id="3.60.21.10">
    <property type="match status" value="1"/>
</dbReference>
<dbReference type="InterPro" id="IPR052169">
    <property type="entry name" value="CW_Biosynth-Accessory"/>
</dbReference>
<keyword evidence="5" id="KW-1185">Reference proteome</keyword>
<dbReference type="Pfam" id="PF09587">
    <property type="entry name" value="PGA_cap"/>
    <property type="match status" value="1"/>
</dbReference>
<sequence>MKNKGLKILLSVLLVLCIIMAGALIGKEYIGDNIKEASNRNGVDVVRDTSDAGKAEDNAVDSTAEGTANTQSDAAKAEATEADTQQPQMSTIVITATGDCTLGNNQEQSYDGSFNSYYDSKGQDYFFGGVRDIFEADDMTLINLECVLSDATERVEKRWNLKGKPSYIGIMTGSSIEACSLGNNHTYDYGQQGLDDTRNVLDNAGIVYGFNDHTGIYETADGTRIGIVSVSLLSQNGDREAYIQNGIAQLREQGAAIVIACCHWGIEGDHYPNDYQQAAAHRIIDWGADLVVGNHPHVLQGMEVYNGKMICYSLGNFCFGGNKNPADKNTAIYQQAFTLINGELQPGIDAQIIPCTLSSVSSYNDFRPTVASGEKAQEICNLMNTYSQNCSNIEIDELGNLHVN</sequence>
<dbReference type="Proteomes" id="UP000049472">
    <property type="component" value="Unassembled WGS sequence"/>
</dbReference>
<evidence type="ECO:0000313" key="5">
    <source>
        <dbReference type="Proteomes" id="UP000049472"/>
    </source>
</evidence>
<name>A0A0M6WR21_9FIRM</name>
<proteinExistence type="inferred from homology"/>
<evidence type="ECO:0000313" key="4">
    <source>
        <dbReference type="EMBL" id="CRL40111.1"/>
    </source>
</evidence>
<evidence type="ECO:0000256" key="1">
    <source>
        <dbReference type="ARBA" id="ARBA00005662"/>
    </source>
</evidence>
<dbReference type="SMART" id="SM00854">
    <property type="entry name" value="PGA_cap"/>
    <property type="match status" value="1"/>
</dbReference>
<feature type="compositionally biased region" description="Basic and acidic residues" evidence="2">
    <location>
        <begin position="45"/>
        <end position="57"/>
    </location>
</feature>
<dbReference type="PANTHER" id="PTHR33393:SF13">
    <property type="entry name" value="PGA BIOSYNTHESIS PROTEIN CAPA"/>
    <property type="match status" value="1"/>
</dbReference>
<dbReference type="AlphaFoldDB" id="A0A0M6WR21"/>
<gene>
    <name evidence="4" type="ORF">T1815_22441</name>
</gene>
<dbReference type="EMBL" id="CVRQ01000025">
    <property type="protein sequence ID" value="CRL40111.1"/>
    <property type="molecule type" value="Genomic_DNA"/>
</dbReference>
<feature type="domain" description="Capsule synthesis protein CapA" evidence="3">
    <location>
        <begin position="93"/>
        <end position="321"/>
    </location>
</feature>
<dbReference type="CDD" id="cd07381">
    <property type="entry name" value="MPP_CapA"/>
    <property type="match status" value="1"/>
</dbReference>
<feature type="region of interest" description="Disordered" evidence="2">
    <location>
        <begin position="45"/>
        <end position="88"/>
    </location>
</feature>
<evidence type="ECO:0000256" key="2">
    <source>
        <dbReference type="SAM" id="MobiDB-lite"/>
    </source>
</evidence>